<dbReference type="PIRSF" id="PIRSF005225">
    <property type="entry name" value="LAG1_LAC1"/>
    <property type="match status" value="1"/>
</dbReference>
<keyword evidence="5 10" id="KW-1133">Transmembrane helix</keyword>
<keyword evidence="13" id="KW-1185">Reference proteome</keyword>
<evidence type="ECO:0000256" key="7">
    <source>
        <dbReference type="ARBA" id="ARBA00049036"/>
    </source>
</evidence>
<reference evidence="12 13" key="1">
    <citation type="submission" date="2021-04" db="EMBL/GenBank/DDBJ databases">
        <authorList>
            <person name="Bliznina A."/>
        </authorList>
    </citation>
    <scope>NUCLEOTIDE SEQUENCE [LARGE SCALE GENOMIC DNA]</scope>
</reference>
<keyword evidence="6 8" id="KW-0472">Membrane</keyword>
<organism evidence="12 13">
    <name type="scientific">Oikopleura dioica</name>
    <name type="common">Tunicate</name>
    <dbReference type="NCBI Taxonomy" id="34765"/>
    <lineage>
        <taxon>Eukaryota</taxon>
        <taxon>Metazoa</taxon>
        <taxon>Chordata</taxon>
        <taxon>Tunicata</taxon>
        <taxon>Appendicularia</taxon>
        <taxon>Copelata</taxon>
        <taxon>Oikopleuridae</taxon>
        <taxon>Oikopleura</taxon>
    </lineage>
</organism>
<dbReference type="Gene3D" id="1.10.10.60">
    <property type="entry name" value="Homeodomain-like"/>
    <property type="match status" value="1"/>
</dbReference>
<dbReference type="InterPro" id="IPR016439">
    <property type="entry name" value="Lag1/Lac1-like"/>
</dbReference>
<comment type="pathway">
    <text evidence="2">Lipid metabolism; sphingolipid metabolism.</text>
</comment>
<evidence type="ECO:0000256" key="5">
    <source>
        <dbReference type="ARBA" id="ARBA00022989"/>
    </source>
</evidence>
<evidence type="ECO:0000256" key="10">
    <source>
        <dbReference type="SAM" id="Phobius"/>
    </source>
</evidence>
<evidence type="ECO:0000256" key="9">
    <source>
        <dbReference type="SAM" id="MobiDB-lite"/>
    </source>
</evidence>
<dbReference type="EMBL" id="OU015569">
    <property type="protein sequence ID" value="CAG5096744.1"/>
    <property type="molecule type" value="Genomic_DNA"/>
</dbReference>
<feature type="transmembrane region" description="Helical" evidence="10">
    <location>
        <begin position="182"/>
        <end position="200"/>
    </location>
</feature>
<proteinExistence type="predicted"/>
<feature type="transmembrane region" description="Helical" evidence="10">
    <location>
        <begin position="142"/>
        <end position="162"/>
    </location>
</feature>
<feature type="transmembrane region" description="Helical" evidence="10">
    <location>
        <begin position="303"/>
        <end position="325"/>
    </location>
</feature>
<gene>
    <name evidence="12" type="ORF">OKIOD_LOCUS6316</name>
</gene>
<dbReference type="Proteomes" id="UP001158576">
    <property type="component" value="Chromosome XSR"/>
</dbReference>
<evidence type="ECO:0000256" key="4">
    <source>
        <dbReference type="ARBA" id="ARBA00022692"/>
    </source>
</evidence>
<name>A0ABN7SFT2_OIKDI</name>
<comment type="catalytic activity">
    <reaction evidence="7">
        <text>sphinganine + octadecanoyl-CoA = N-(octadecanoyl)-sphinganine + CoA + H(+)</text>
        <dbReference type="Rhea" id="RHEA:36547"/>
        <dbReference type="ChEBI" id="CHEBI:15378"/>
        <dbReference type="ChEBI" id="CHEBI:57287"/>
        <dbReference type="ChEBI" id="CHEBI:57394"/>
        <dbReference type="ChEBI" id="CHEBI:57817"/>
        <dbReference type="ChEBI" id="CHEBI:67033"/>
    </reaction>
    <physiologicalReaction direction="left-to-right" evidence="7">
        <dbReference type="Rhea" id="RHEA:36548"/>
    </physiologicalReaction>
</comment>
<dbReference type="PANTHER" id="PTHR12560:SF0">
    <property type="entry name" value="LD18904P"/>
    <property type="match status" value="1"/>
</dbReference>
<comment type="subcellular location">
    <subcellularLocation>
        <location evidence="1">Membrane</location>
        <topology evidence="1">Multi-pass membrane protein</topology>
    </subcellularLocation>
</comment>
<evidence type="ECO:0000256" key="2">
    <source>
        <dbReference type="ARBA" id="ARBA00004760"/>
    </source>
</evidence>
<sequence length="364" mass="43372">MMEVESFWNERYWLPPGVTWADVEKFKNQGGSIPHLSDLWIVIPIAFSMILIRRVFEEAISTPIAKRVGIKNKRTAKPESCPILEKYSKSHRRLERGDLPDLLSKLDKDWNERRIERWFRRKKAQGTRPLTAKFGETMWRGFFYTLAYSYGTYVVMANTWFWDTLDCWRNFPLQDLTWDVKYYYIAELAFYLSLCCTLLSDTIRKDFLAQIIHHVATIALITFSYACGFTRIGVLVMWLHDISDIFLEIAKCFVYAERQAIADHFFNIFAVVFFISRIIYFPFVVLHTTWIKSMWLFEPFFGYYFFNFLLMVLQILHLYWFYLILDMAYRLLKGKNVTDSRSDEEFSVDESDNDNQNLSDKKGK</sequence>
<dbReference type="PROSITE" id="PS50922">
    <property type="entry name" value="TLC"/>
    <property type="match status" value="1"/>
</dbReference>
<evidence type="ECO:0000313" key="13">
    <source>
        <dbReference type="Proteomes" id="UP001158576"/>
    </source>
</evidence>
<keyword evidence="4 8" id="KW-0812">Transmembrane</keyword>
<feature type="transmembrane region" description="Helical" evidence="10">
    <location>
        <begin position="265"/>
        <end position="283"/>
    </location>
</feature>
<dbReference type="Pfam" id="PF03798">
    <property type="entry name" value="TRAM_LAG1_CLN8"/>
    <property type="match status" value="1"/>
</dbReference>
<accession>A0ABN7SFT2</accession>
<protein>
    <submittedName>
        <fullName evidence="12">Oidioi.mRNA.OKI2018_I69.XSR.g14758.t1.cds</fullName>
    </submittedName>
</protein>
<evidence type="ECO:0000259" key="11">
    <source>
        <dbReference type="PROSITE" id="PS50922"/>
    </source>
</evidence>
<evidence type="ECO:0000313" key="12">
    <source>
        <dbReference type="EMBL" id="CAG5096744.1"/>
    </source>
</evidence>
<evidence type="ECO:0000256" key="6">
    <source>
        <dbReference type="ARBA" id="ARBA00023136"/>
    </source>
</evidence>
<feature type="transmembrane region" description="Helical" evidence="10">
    <location>
        <begin position="207"/>
        <end position="226"/>
    </location>
</feature>
<feature type="transmembrane region" description="Helical" evidence="10">
    <location>
        <begin position="39"/>
        <end position="56"/>
    </location>
</feature>
<feature type="region of interest" description="Disordered" evidence="9">
    <location>
        <begin position="340"/>
        <end position="364"/>
    </location>
</feature>
<comment type="pathway">
    <text evidence="3">Sphingolipid metabolism.</text>
</comment>
<dbReference type="SMART" id="SM00724">
    <property type="entry name" value="TLC"/>
    <property type="match status" value="1"/>
</dbReference>
<evidence type="ECO:0000256" key="8">
    <source>
        <dbReference type="PROSITE-ProRule" id="PRU00205"/>
    </source>
</evidence>
<feature type="domain" description="TLC" evidence="11">
    <location>
        <begin position="132"/>
        <end position="333"/>
    </location>
</feature>
<evidence type="ECO:0000256" key="1">
    <source>
        <dbReference type="ARBA" id="ARBA00004141"/>
    </source>
</evidence>
<dbReference type="PANTHER" id="PTHR12560">
    <property type="entry name" value="LONGEVITY ASSURANCE FACTOR 1 LAG1"/>
    <property type="match status" value="1"/>
</dbReference>
<dbReference type="InterPro" id="IPR006634">
    <property type="entry name" value="TLC-dom"/>
</dbReference>
<evidence type="ECO:0000256" key="3">
    <source>
        <dbReference type="ARBA" id="ARBA00004991"/>
    </source>
</evidence>